<protein>
    <submittedName>
        <fullName evidence="1">Putative phosphohistidine phosphatase, SixA</fullName>
    </submittedName>
</protein>
<dbReference type="InterPro" id="IPR013078">
    <property type="entry name" value="His_Pase_superF_clade-1"/>
</dbReference>
<dbReference type="HOGENOM" id="CLU_084603_2_1_11"/>
<gene>
    <name evidence="1" type="ordered locus">Celgi_1902</name>
</gene>
<dbReference type="SUPFAM" id="SSF53254">
    <property type="entry name" value="Phosphoglycerate mutase-like"/>
    <property type="match status" value="1"/>
</dbReference>
<dbReference type="AlphaFoldDB" id="F8A7K2"/>
<dbReference type="KEGG" id="cga:Celgi_1902"/>
<dbReference type="eggNOG" id="COG2062">
    <property type="taxonomic scope" value="Bacteria"/>
</dbReference>
<evidence type="ECO:0000313" key="2">
    <source>
        <dbReference type="Proteomes" id="UP000000485"/>
    </source>
</evidence>
<accession>F8A7K2</accession>
<dbReference type="CDD" id="cd07067">
    <property type="entry name" value="HP_PGM_like"/>
    <property type="match status" value="1"/>
</dbReference>
<dbReference type="PANTHER" id="PTHR47623">
    <property type="entry name" value="OS09G0287300 PROTEIN"/>
    <property type="match status" value="1"/>
</dbReference>
<organism evidence="1 2">
    <name type="scientific">Cellulomonas gilvus (strain ATCC 13127 / NRRL B-14078)</name>
    <name type="common">Cellvibrio gilvus</name>
    <dbReference type="NCBI Taxonomy" id="593907"/>
    <lineage>
        <taxon>Bacteria</taxon>
        <taxon>Bacillati</taxon>
        <taxon>Actinomycetota</taxon>
        <taxon>Actinomycetes</taxon>
        <taxon>Micrococcales</taxon>
        <taxon>Cellulomonadaceae</taxon>
        <taxon>Cellulomonas</taxon>
    </lineage>
</organism>
<name>F8A7K2_CELGA</name>
<reference evidence="2" key="1">
    <citation type="submission" date="2011-04" db="EMBL/GenBank/DDBJ databases">
        <title>Complete sequence of Cellvibrio gilvus ATCC 13127.</title>
        <authorList>
            <person name="Lucas S."/>
            <person name="Han J."/>
            <person name="Lapidus A."/>
            <person name="Cheng J.-F."/>
            <person name="Goodwin L."/>
            <person name="Pitluck S."/>
            <person name="Peters L."/>
            <person name="Munk A."/>
            <person name="Detter J.C."/>
            <person name="Han C."/>
            <person name="Tapia R."/>
            <person name="Land M."/>
            <person name="Hauser L."/>
            <person name="Kyrpides N."/>
            <person name="Ivanova N."/>
            <person name="Ovchinnikova G."/>
            <person name="Pagani I."/>
            <person name="Mead D."/>
            <person name="Brumm P."/>
            <person name="Woyke T."/>
        </authorList>
    </citation>
    <scope>NUCLEOTIDE SEQUENCE [LARGE SCALE GENOMIC DNA]</scope>
    <source>
        <strain evidence="2">ATCC 13127 / NRRL B-14078</strain>
    </source>
</reference>
<evidence type="ECO:0000313" key="1">
    <source>
        <dbReference type="EMBL" id="AEI12404.1"/>
    </source>
</evidence>
<dbReference type="EMBL" id="CP002665">
    <property type="protein sequence ID" value="AEI12404.1"/>
    <property type="molecule type" value="Genomic_DNA"/>
</dbReference>
<proteinExistence type="predicted"/>
<dbReference type="SMART" id="SM00855">
    <property type="entry name" value="PGAM"/>
    <property type="match status" value="1"/>
</dbReference>
<dbReference type="Proteomes" id="UP000000485">
    <property type="component" value="Chromosome"/>
</dbReference>
<dbReference type="STRING" id="593907.Celgi_1902"/>
<keyword evidence="2" id="KW-1185">Reference proteome</keyword>
<sequence>MWHAGRVTTSRRLVLLRHAKAEHPDGMPDHERPLALQGRRQCPGVGAALEQAGIAPDLVWCSSAVRTRQTWELVRASLAAEPRVEYRDEVYDAGMRSLLALLADAPDDVATLVVVGHEPTMSHLASTLAGPGSDEAALARVQVGVPTASWSLLEHTGPWGDLAPRAARLARLVTPG</sequence>
<dbReference type="InterPro" id="IPR029033">
    <property type="entry name" value="His_PPase_superfam"/>
</dbReference>
<dbReference type="Gene3D" id="3.40.50.1240">
    <property type="entry name" value="Phosphoglycerate mutase-like"/>
    <property type="match status" value="1"/>
</dbReference>
<dbReference type="PANTHER" id="PTHR47623:SF1">
    <property type="entry name" value="OS09G0287300 PROTEIN"/>
    <property type="match status" value="1"/>
</dbReference>
<dbReference type="Pfam" id="PF00300">
    <property type="entry name" value="His_Phos_1"/>
    <property type="match status" value="1"/>
</dbReference>